<dbReference type="OrthoDB" id="9778366at2"/>
<dbReference type="EC" id="2.7.13.3" evidence="2"/>
<dbReference type="SUPFAM" id="SSF55874">
    <property type="entry name" value="ATPase domain of HSP90 chaperone/DNA topoisomerase II/histidine kinase"/>
    <property type="match status" value="1"/>
</dbReference>
<dbReference type="Proteomes" id="UP000317169">
    <property type="component" value="Unassembled WGS sequence"/>
</dbReference>
<dbReference type="RefSeq" id="WP_141421318.1">
    <property type="nucleotide sequence ID" value="NZ_VIAR01000004.1"/>
</dbReference>
<gene>
    <name evidence="8" type="ORF">FKR84_05605</name>
</gene>
<dbReference type="SUPFAM" id="SSF48452">
    <property type="entry name" value="TPR-like"/>
    <property type="match status" value="1"/>
</dbReference>
<dbReference type="SMART" id="SM00028">
    <property type="entry name" value="TPR"/>
    <property type="match status" value="2"/>
</dbReference>
<evidence type="ECO:0000256" key="5">
    <source>
        <dbReference type="ARBA" id="ARBA00023012"/>
    </source>
</evidence>
<dbReference type="AlphaFoldDB" id="A0A507ZS53"/>
<reference evidence="8 9" key="1">
    <citation type="submission" date="2019-06" db="EMBL/GenBank/DDBJ databases">
        <title>Flavibacter putida gen. nov., sp. nov., a novel marine bacterium of the family Flavobacteriaceae isolated from coastal seawater.</title>
        <authorList>
            <person name="Feng X."/>
        </authorList>
    </citation>
    <scope>NUCLEOTIDE SEQUENCE [LARGE SCALE GENOMIC DNA]</scope>
    <source>
        <strain evidence="8 9">PLHSN227</strain>
    </source>
</reference>
<dbReference type="PANTHER" id="PTHR24421">
    <property type="entry name" value="NITRATE/NITRITE SENSOR PROTEIN NARX-RELATED"/>
    <property type="match status" value="1"/>
</dbReference>
<evidence type="ECO:0000313" key="8">
    <source>
        <dbReference type="EMBL" id="TQD39371.1"/>
    </source>
</evidence>
<evidence type="ECO:0000256" key="1">
    <source>
        <dbReference type="ARBA" id="ARBA00000085"/>
    </source>
</evidence>
<name>A0A507ZS53_9FLAO</name>
<dbReference type="Gene3D" id="1.25.40.10">
    <property type="entry name" value="Tetratricopeptide repeat domain"/>
    <property type="match status" value="1"/>
</dbReference>
<evidence type="ECO:0000256" key="4">
    <source>
        <dbReference type="ARBA" id="ARBA00022777"/>
    </source>
</evidence>
<keyword evidence="6" id="KW-0812">Transmembrane</keyword>
<dbReference type="EMBL" id="VIAR01000004">
    <property type="protein sequence ID" value="TQD39371.1"/>
    <property type="molecule type" value="Genomic_DNA"/>
</dbReference>
<evidence type="ECO:0000256" key="7">
    <source>
        <dbReference type="SAM" id="SignalP"/>
    </source>
</evidence>
<dbReference type="GO" id="GO:0000160">
    <property type="term" value="P:phosphorelay signal transduction system"/>
    <property type="evidence" value="ECO:0007669"/>
    <property type="project" value="UniProtKB-KW"/>
</dbReference>
<keyword evidence="6" id="KW-0472">Membrane</keyword>
<evidence type="ECO:0000256" key="6">
    <source>
        <dbReference type="SAM" id="Phobius"/>
    </source>
</evidence>
<dbReference type="GO" id="GO:0004673">
    <property type="term" value="F:protein histidine kinase activity"/>
    <property type="evidence" value="ECO:0007669"/>
    <property type="project" value="UniProtKB-EC"/>
</dbReference>
<dbReference type="Gene3D" id="3.30.565.10">
    <property type="entry name" value="Histidine kinase-like ATPase, C-terminal domain"/>
    <property type="match status" value="1"/>
</dbReference>
<sequence length="676" mass="78729">MLKNKFFLSFSLLLFSFGWSVAQSNIEKDIRFFKEKLQKTTAAPERFKLLDTLAILTENNNFDASYENIATKCVELGLELKKYTRTAYQTVSIVYYYNNITGEPEKGIPYANAILEFQDAINWPYQEAMLYLYRGDAYFFSNQNNKAITDYNQAERYFEKLGKKRMATLTNQYRAAAYSKKGELVKAVKDLQKSIKFFKTSKDTFNYVAAKHELSLLFSKYDFFAKAEDQRQKILRLDYSTNAQLASIFLNKSIDLYKQNNFKGFEENLEKALMYAKESNRVEFTVPVIYLVFASKYYENQYPKKAKKYLDLFYKNYDPKNKFTRGYLQETLINKSIVEKRYNYAINLLYKRLEEAKQASDYETIVNAQKKLGKLYKDINQPIAAFTHFERYSILKDSIESDKKLKSLAYYQSVFESKEKDQIIKTKNAQIQILDLKNLNQRKLNWLIGLLGILGISLIYFFFKRQKIKKEKTIHELFAQALLEEREKERLAIAGNLHDSLGQELILIKKRTENLNDDFLTKAISGSIHSLREITRNIYPPSLKRFGLVDAIEDLVGKTEESTALTIDLQMNLKTNLNEKQSLNIYRFLQECLHNTIKHAQASAVKIKIKQKNKKIKIIYNDNGNGFDVAEKLKSSKSFGLKTLRQRAKILKAAFNIKSSQNGTIIALKFSKNNEG</sequence>
<feature type="chain" id="PRO_5021229812" description="histidine kinase" evidence="7">
    <location>
        <begin position="23"/>
        <end position="676"/>
    </location>
</feature>
<evidence type="ECO:0000256" key="3">
    <source>
        <dbReference type="ARBA" id="ARBA00022679"/>
    </source>
</evidence>
<keyword evidence="5" id="KW-0902">Two-component regulatory system</keyword>
<feature type="signal peptide" evidence="7">
    <location>
        <begin position="1"/>
        <end position="22"/>
    </location>
</feature>
<dbReference type="InterPro" id="IPR019734">
    <property type="entry name" value="TPR_rpt"/>
</dbReference>
<keyword evidence="7" id="KW-0732">Signal</keyword>
<protein>
    <recommendedName>
        <fullName evidence="2">histidine kinase</fullName>
        <ecNumber evidence="2">2.7.13.3</ecNumber>
    </recommendedName>
</protein>
<organism evidence="8 9">
    <name type="scientific">Haloflavibacter putidus</name>
    <dbReference type="NCBI Taxonomy" id="2576776"/>
    <lineage>
        <taxon>Bacteria</taxon>
        <taxon>Pseudomonadati</taxon>
        <taxon>Bacteroidota</taxon>
        <taxon>Flavobacteriia</taxon>
        <taxon>Flavobacteriales</taxon>
        <taxon>Flavobacteriaceae</taxon>
        <taxon>Haloflavibacter</taxon>
    </lineage>
</organism>
<comment type="catalytic activity">
    <reaction evidence="1">
        <text>ATP + protein L-histidine = ADP + protein N-phospho-L-histidine.</text>
        <dbReference type="EC" id="2.7.13.3"/>
    </reaction>
</comment>
<feature type="transmembrane region" description="Helical" evidence="6">
    <location>
        <begin position="444"/>
        <end position="463"/>
    </location>
</feature>
<dbReference type="CDD" id="cd16917">
    <property type="entry name" value="HATPase_UhpB-NarQ-NarX-like"/>
    <property type="match status" value="1"/>
</dbReference>
<comment type="caution">
    <text evidence="8">The sequence shown here is derived from an EMBL/GenBank/DDBJ whole genome shotgun (WGS) entry which is preliminary data.</text>
</comment>
<keyword evidence="4" id="KW-0418">Kinase</keyword>
<proteinExistence type="predicted"/>
<keyword evidence="9" id="KW-1185">Reference proteome</keyword>
<dbReference type="InterPro" id="IPR011990">
    <property type="entry name" value="TPR-like_helical_dom_sf"/>
</dbReference>
<dbReference type="PANTHER" id="PTHR24421:SF10">
    <property type="entry name" value="NITRATE_NITRITE SENSOR PROTEIN NARQ"/>
    <property type="match status" value="1"/>
</dbReference>
<dbReference type="InterPro" id="IPR050482">
    <property type="entry name" value="Sensor_HK_TwoCompSys"/>
</dbReference>
<keyword evidence="3" id="KW-0808">Transferase</keyword>
<evidence type="ECO:0000313" key="9">
    <source>
        <dbReference type="Proteomes" id="UP000317169"/>
    </source>
</evidence>
<dbReference type="InterPro" id="IPR036890">
    <property type="entry name" value="HATPase_C_sf"/>
</dbReference>
<accession>A0A507ZS53</accession>
<keyword evidence="6" id="KW-1133">Transmembrane helix</keyword>
<evidence type="ECO:0000256" key="2">
    <source>
        <dbReference type="ARBA" id="ARBA00012438"/>
    </source>
</evidence>